<dbReference type="InterPro" id="IPR010611">
    <property type="entry name" value="3D_dom"/>
</dbReference>
<dbReference type="InterPro" id="IPR036365">
    <property type="entry name" value="PGBD-like_sf"/>
</dbReference>
<evidence type="ECO:0000313" key="4">
    <source>
        <dbReference type="EMBL" id="MBS2968582.1"/>
    </source>
</evidence>
<dbReference type="PANTHER" id="PTHR39160">
    <property type="entry name" value="CELL WALL-BINDING PROTEIN YOCH"/>
    <property type="match status" value="1"/>
</dbReference>
<dbReference type="Gene3D" id="2.40.40.10">
    <property type="entry name" value="RlpA-like domain"/>
    <property type="match status" value="1"/>
</dbReference>
<keyword evidence="1" id="KW-0732">Signal</keyword>
<dbReference type="SUPFAM" id="SSF47090">
    <property type="entry name" value="PGBD-like"/>
    <property type="match status" value="2"/>
</dbReference>
<feature type="domain" description="Peptidoglycan binding-like" evidence="2">
    <location>
        <begin position="104"/>
        <end position="159"/>
    </location>
</feature>
<dbReference type="InterPro" id="IPR036908">
    <property type="entry name" value="RlpA-like_sf"/>
</dbReference>
<dbReference type="RefSeq" id="WP_211557507.1">
    <property type="nucleotide sequence ID" value="NZ_JAGVRK010000001.1"/>
</dbReference>
<dbReference type="InterPro" id="IPR036366">
    <property type="entry name" value="PGBDSf"/>
</dbReference>
<proteinExistence type="predicted"/>
<dbReference type="SUPFAM" id="SSF50685">
    <property type="entry name" value="Barwin-like endoglucanases"/>
    <property type="match status" value="1"/>
</dbReference>
<dbReference type="Pfam" id="PF06725">
    <property type="entry name" value="3D"/>
    <property type="match status" value="1"/>
</dbReference>
<evidence type="ECO:0000256" key="1">
    <source>
        <dbReference type="ARBA" id="ARBA00022729"/>
    </source>
</evidence>
<feature type="domain" description="Peptidoglycan binding-like" evidence="2">
    <location>
        <begin position="39"/>
        <end position="95"/>
    </location>
</feature>
<dbReference type="InterPro" id="IPR051933">
    <property type="entry name" value="Resuscitation_pf_RpfB"/>
</dbReference>
<feature type="domain" description="3D" evidence="3">
    <location>
        <begin position="204"/>
        <end position="263"/>
    </location>
</feature>
<keyword evidence="5" id="KW-1185">Reference proteome</keyword>
<evidence type="ECO:0000313" key="5">
    <source>
        <dbReference type="Proteomes" id="UP000682403"/>
    </source>
</evidence>
<organism evidence="4 5">
    <name type="scientific">Metabacillus flavus</name>
    <dbReference type="NCBI Taxonomy" id="2823519"/>
    <lineage>
        <taxon>Bacteria</taxon>
        <taxon>Bacillati</taxon>
        <taxon>Bacillota</taxon>
        <taxon>Bacilli</taxon>
        <taxon>Bacillales</taxon>
        <taxon>Bacillaceae</taxon>
        <taxon>Metabacillus</taxon>
    </lineage>
</organism>
<dbReference type="PANTHER" id="PTHR39160:SF4">
    <property type="entry name" value="RESUSCITATION-PROMOTING FACTOR RPFB"/>
    <property type="match status" value="1"/>
</dbReference>
<dbReference type="InterPro" id="IPR002477">
    <property type="entry name" value="Peptidoglycan-bd-like"/>
</dbReference>
<comment type="caution">
    <text evidence="4">The sequence shown here is derived from an EMBL/GenBank/DDBJ whole genome shotgun (WGS) entry which is preliminary data.</text>
</comment>
<dbReference type="Gene3D" id="1.10.101.10">
    <property type="entry name" value="PGBD-like superfamily/PGBD"/>
    <property type="match status" value="2"/>
</dbReference>
<protein>
    <submittedName>
        <fullName evidence="4">Peptidoglycan-binding protein</fullName>
    </submittedName>
</protein>
<gene>
    <name evidence="4" type="ORF">J9317_07405</name>
</gene>
<dbReference type="EMBL" id="JAGVRK010000001">
    <property type="protein sequence ID" value="MBS2968582.1"/>
    <property type="molecule type" value="Genomic_DNA"/>
</dbReference>
<dbReference type="Pfam" id="PF01471">
    <property type="entry name" value="PG_binding_1"/>
    <property type="match status" value="2"/>
</dbReference>
<evidence type="ECO:0000259" key="2">
    <source>
        <dbReference type="Pfam" id="PF01471"/>
    </source>
</evidence>
<dbReference type="Proteomes" id="UP000682403">
    <property type="component" value="Unassembled WGS sequence"/>
</dbReference>
<dbReference type="CDD" id="cd22786">
    <property type="entry name" value="DPBB_YuiC-like"/>
    <property type="match status" value="1"/>
</dbReference>
<evidence type="ECO:0000259" key="3">
    <source>
        <dbReference type="Pfam" id="PF06725"/>
    </source>
</evidence>
<name>A0ABS5LCY1_9BACI</name>
<accession>A0ABS5LCY1</accession>
<sequence length="265" mass="27720">MIRKTTAILGVCLLGTAILAPSKGEAALGDQLLHKGMSNGDVKELQTYLLAKQVYPYYDNTGIYGSITEEAVRDFQSKAGIKSDGVAGPQTIAKIKVLKPGNIGKPVADLQSKLKAWGTYSGSADGIYGKGTKSAVAKFQSGKGLSADGIAGPITLNELNKRANPASGAVKEVTVHSTAYTADCQGCSGVTKMGIDLKRFDESKVIAVDPNVIPLGTTVEVEGYGKAVAGDVGGAINGSEIDVFFNDLNEAMNWGSRQVKVKVYQ</sequence>
<reference evidence="4 5" key="1">
    <citation type="submission" date="2021-04" db="EMBL/GenBank/DDBJ databases">
        <title>Metabacillus sp. strain KIGAM252 whole genome sequence.</title>
        <authorList>
            <person name="Seo M.-J."/>
            <person name="Cho E.-S."/>
            <person name="Hwang C.Y."/>
            <person name="Yoon D.J."/>
        </authorList>
    </citation>
    <scope>NUCLEOTIDE SEQUENCE [LARGE SCALE GENOMIC DNA]</scope>
    <source>
        <strain evidence="4 5">KIGAM252</strain>
    </source>
</reference>